<dbReference type="GO" id="GO:0071949">
    <property type="term" value="F:FAD binding"/>
    <property type="evidence" value="ECO:0007669"/>
    <property type="project" value="TreeGrafter"/>
</dbReference>
<dbReference type="PROSITE" id="PS01033">
    <property type="entry name" value="GLOBIN"/>
    <property type="match status" value="1"/>
</dbReference>
<gene>
    <name evidence="7" type="ORF">NUH88_19115</name>
</gene>
<dbReference type="GO" id="GO:0008941">
    <property type="term" value="F:nitric oxide dioxygenase NAD(P)H activity"/>
    <property type="evidence" value="ECO:0007669"/>
    <property type="project" value="TreeGrafter"/>
</dbReference>
<name>A0A9J7ASL9_9PROT</name>
<organism evidence="7 8">
    <name type="scientific">Nisaea acidiphila</name>
    <dbReference type="NCBI Taxonomy" id="1862145"/>
    <lineage>
        <taxon>Bacteria</taxon>
        <taxon>Pseudomonadati</taxon>
        <taxon>Pseudomonadota</taxon>
        <taxon>Alphaproteobacteria</taxon>
        <taxon>Rhodospirillales</taxon>
        <taxon>Thalassobaculaceae</taxon>
        <taxon>Nisaea</taxon>
    </lineage>
</organism>
<sequence length="147" mass="15766">MSLTSEQVTLIQKSFAKVAPIKEPAAELFYGRLFEVAPEVRALFKSDLKEQGAKLMATLAMVVAGLGALETVVPVARKLAQRHVGYGVTEEHYAPVGSALLWTLEKGLGDDFAPEVEQAWASAYGLLSEVMIEAAYRTAPNAVMGVA</sequence>
<dbReference type="RefSeq" id="WP_257768196.1">
    <property type="nucleotide sequence ID" value="NZ_CP102480.1"/>
</dbReference>
<comment type="similarity">
    <text evidence="5">Belongs to the globin family.</text>
</comment>
<dbReference type="PRINTS" id="PR01907">
    <property type="entry name" value="WORMGLOBIN"/>
</dbReference>
<keyword evidence="5" id="KW-0813">Transport</keyword>
<dbReference type="InterPro" id="IPR012292">
    <property type="entry name" value="Globin/Proto"/>
</dbReference>
<evidence type="ECO:0000256" key="4">
    <source>
        <dbReference type="ARBA" id="ARBA00023004"/>
    </source>
</evidence>
<dbReference type="InterPro" id="IPR000971">
    <property type="entry name" value="Globin"/>
</dbReference>
<dbReference type="Gene3D" id="1.10.490.10">
    <property type="entry name" value="Globins"/>
    <property type="match status" value="1"/>
</dbReference>
<keyword evidence="8" id="KW-1185">Reference proteome</keyword>
<evidence type="ECO:0000313" key="8">
    <source>
        <dbReference type="Proteomes" id="UP001060336"/>
    </source>
</evidence>
<dbReference type="GO" id="GO:0071500">
    <property type="term" value="P:cellular response to nitrosative stress"/>
    <property type="evidence" value="ECO:0007669"/>
    <property type="project" value="TreeGrafter"/>
</dbReference>
<evidence type="ECO:0000256" key="3">
    <source>
        <dbReference type="ARBA" id="ARBA00022723"/>
    </source>
</evidence>
<dbReference type="Pfam" id="PF00042">
    <property type="entry name" value="Globin"/>
    <property type="match status" value="1"/>
</dbReference>
<feature type="domain" description="Globin" evidence="6">
    <location>
        <begin position="2"/>
        <end position="136"/>
    </location>
</feature>
<keyword evidence="4" id="KW-0408">Iron</keyword>
<dbReference type="KEGG" id="naci:NUH88_19115"/>
<dbReference type="EMBL" id="CP102480">
    <property type="protein sequence ID" value="UUX49497.1"/>
    <property type="molecule type" value="Genomic_DNA"/>
</dbReference>
<dbReference type="AlphaFoldDB" id="A0A9J7ASL9"/>
<evidence type="ECO:0000256" key="2">
    <source>
        <dbReference type="ARBA" id="ARBA00022621"/>
    </source>
</evidence>
<keyword evidence="1 5" id="KW-0349">Heme</keyword>
<accession>A0A9J7ASL9</accession>
<keyword evidence="3" id="KW-0479">Metal-binding</keyword>
<dbReference type="PANTHER" id="PTHR43396:SF3">
    <property type="entry name" value="FLAVOHEMOPROTEIN"/>
    <property type="match status" value="1"/>
</dbReference>
<dbReference type="GO" id="GO:0046210">
    <property type="term" value="P:nitric oxide catabolic process"/>
    <property type="evidence" value="ECO:0007669"/>
    <property type="project" value="TreeGrafter"/>
</dbReference>
<dbReference type="Proteomes" id="UP001060336">
    <property type="component" value="Chromosome"/>
</dbReference>
<reference evidence="7" key="1">
    <citation type="submission" date="2022-08" db="EMBL/GenBank/DDBJ databases">
        <title>Nisaea acidiphila sp. nov., isolated from a marine algal debris and emended description of the genus Nisaea Urios et al. 2008.</title>
        <authorList>
            <person name="Kwon K."/>
        </authorList>
    </citation>
    <scope>NUCLEOTIDE SEQUENCE</scope>
    <source>
        <strain evidence="7">MEBiC11861</strain>
    </source>
</reference>
<evidence type="ECO:0000256" key="5">
    <source>
        <dbReference type="RuleBase" id="RU000356"/>
    </source>
</evidence>
<evidence type="ECO:0000313" key="7">
    <source>
        <dbReference type="EMBL" id="UUX49497.1"/>
    </source>
</evidence>
<keyword evidence="2 5" id="KW-0561">Oxygen transport</keyword>
<protein>
    <submittedName>
        <fullName evidence="7">Globin domain-containing protein</fullName>
    </submittedName>
</protein>
<dbReference type="InterPro" id="IPR009050">
    <property type="entry name" value="Globin-like_sf"/>
</dbReference>
<dbReference type="GO" id="GO:0046872">
    <property type="term" value="F:metal ion binding"/>
    <property type="evidence" value="ECO:0007669"/>
    <property type="project" value="UniProtKB-KW"/>
</dbReference>
<dbReference type="GO" id="GO:0019825">
    <property type="term" value="F:oxygen binding"/>
    <property type="evidence" value="ECO:0007669"/>
    <property type="project" value="InterPro"/>
</dbReference>
<dbReference type="GO" id="GO:0020037">
    <property type="term" value="F:heme binding"/>
    <property type="evidence" value="ECO:0007669"/>
    <property type="project" value="InterPro"/>
</dbReference>
<proteinExistence type="inferred from homology"/>
<dbReference type="SUPFAM" id="SSF46458">
    <property type="entry name" value="Globin-like"/>
    <property type="match status" value="1"/>
</dbReference>
<dbReference type="CDD" id="cd12131">
    <property type="entry name" value="HGbI-like"/>
    <property type="match status" value="1"/>
</dbReference>
<evidence type="ECO:0000256" key="1">
    <source>
        <dbReference type="ARBA" id="ARBA00022617"/>
    </source>
</evidence>
<dbReference type="GO" id="GO:0005344">
    <property type="term" value="F:oxygen carrier activity"/>
    <property type="evidence" value="ECO:0007669"/>
    <property type="project" value="UniProtKB-KW"/>
</dbReference>
<dbReference type="PANTHER" id="PTHR43396">
    <property type="entry name" value="FLAVOHEMOPROTEIN"/>
    <property type="match status" value="1"/>
</dbReference>
<evidence type="ECO:0000259" key="6">
    <source>
        <dbReference type="PROSITE" id="PS01033"/>
    </source>
</evidence>